<protein>
    <submittedName>
        <fullName evidence="1">Uncharacterized protein</fullName>
    </submittedName>
</protein>
<sequence length="75" mass="7942">MTLLLDLPNEVILLIASHLCESLGDLNSLLRGNCRLAALLAPVLNRELDRYFAASCDFALGEAGGMGMSLGGFGF</sequence>
<gene>
    <name evidence="1" type="ORF">P167DRAFT_533822</name>
</gene>
<keyword evidence="2" id="KW-1185">Reference proteome</keyword>
<name>A0A3N4KWC5_9PEZI</name>
<dbReference type="OrthoDB" id="10450316at2759"/>
<dbReference type="AlphaFoldDB" id="A0A3N4KWC5"/>
<evidence type="ECO:0000313" key="1">
    <source>
        <dbReference type="EMBL" id="RPB14840.1"/>
    </source>
</evidence>
<dbReference type="Proteomes" id="UP000277580">
    <property type="component" value="Unassembled WGS sequence"/>
</dbReference>
<accession>A0A3N4KWC5</accession>
<dbReference type="InParanoid" id="A0A3N4KWC5"/>
<reference evidence="1 2" key="1">
    <citation type="journal article" date="2018" name="Nat. Ecol. Evol.">
        <title>Pezizomycetes genomes reveal the molecular basis of ectomycorrhizal truffle lifestyle.</title>
        <authorList>
            <person name="Murat C."/>
            <person name="Payen T."/>
            <person name="Noel B."/>
            <person name="Kuo A."/>
            <person name="Morin E."/>
            <person name="Chen J."/>
            <person name="Kohler A."/>
            <person name="Krizsan K."/>
            <person name="Balestrini R."/>
            <person name="Da Silva C."/>
            <person name="Montanini B."/>
            <person name="Hainaut M."/>
            <person name="Levati E."/>
            <person name="Barry K.W."/>
            <person name="Belfiori B."/>
            <person name="Cichocki N."/>
            <person name="Clum A."/>
            <person name="Dockter R.B."/>
            <person name="Fauchery L."/>
            <person name="Guy J."/>
            <person name="Iotti M."/>
            <person name="Le Tacon F."/>
            <person name="Lindquist E.A."/>
            <person name="Lipzen A."/>
            <person name="Malagnac F."/>
            <person name="Mello A."/>
            <person name="Molinier V."/>
            <person name="Miyauchi S."/>
            <person name="Poulain J."/>
            <person name="Riccioni C."/>
            <person name="Rubini A."/>
            <person name="Sitrit Y."/>
            <person name="Splivallo R."/>
            <person name="Traeger S."/>
            <person name="Wang M."/>
            <person name="Zifcakova L."/>
            <person name="Wipf D."/>
            <person name="Zambonelli A."/>
            <person name="Paolocci F."/>
            <person name="Nowrousian M."/>
            <person name="Ottonello S."/>
            <person name="Baldrian P."/>
            <person name="Spatafora J.W."/>
            <person name="Henrissat B."/>
            <person name="Nagy L.G."/>
            <person name="Aury J.M."/>
            <person name="Wincker P."/>
            <person name="Grigoriev I.V."/>
            <person name="Bonfante P."/>
            <person name="Martin F.M."/>
        </authorList>
    </citation>
    <scope>NUCLEOTIDE SEQUENCE [LARGE SCALE GENOMIC DNA]</scope>
    <source>
        <strain evidence="1 2">CCBAS932</strain>
    </source>
</reference>
<organism evidence="1 2">
    <name type="scientific">Morchella conica CCBAS932</name>
    <dbReference type="NCBI Taxonomy" id="1392247"/>
    <lineage>
        <taxon>Eukaryota</taxon>
        <taxon>Fungi</taxon>
        <taxon>Dikarya</taxon>
        <taxon>Ascomycota</taxon>
        <taxon>Pezizomycotina</taxon>
        <taxon>Pezizomycetes</taxon>
        <taxon>Pezizales</taxon>
        <taxon>Morchellaceae</taxon>
        <taxon>Morchella</taxon>
    </lineage>
</organism>
<evidence type="ECO:0000313" key="2">
    <source>
        <dbReference type="Proteomes" id="UP000277580"/>
    </source>
</evidence>
<dbReference type="EMBL" id="ML119116">
    <property type="protein sequence ID" value="RPB14840.1"/>
    <property type="molecule type" value="Genomic_DNA"/>
</dbReference>
<proteinExistence type="predicted"/>